<accession>W7IRV6</accession>
<sequence length="178" mass="18422">MNAPNRRALVAVVALVLVAAAFGFAVLLGDRTTSGTAVPVQPTGSPADREAATTRDDVVRVGGDGARVLNTLRVATFDADYDAWEAVVTGDLLDSLRTGRTSSRERFLAAGTSTTGHVLAAAAEQVDADRGTATVLVALRVTAESATAPTETLVRVLVTVTRTADGWRLSGIAHAPVR</sequence>
<dbReference type="PANTHER" id="PTHR37042:SF4">
    <property type="entry name" value="OUTER MEMBRANE PROTEIN RV1973"/>
    <property type="match status" value="1"/>
</dbReference>
<feature type="region of interest" description="Disordered" evidence="3">
    <location>
        <begin position="35"/>
        <end position="54"/>
    </location>
</feature>
<dbReference type="RefSeq" id="WP_052020717.1">
    <property type="nucleotide sequence ID" value="NZ_AYXG01000039.1"/>
</dbReference>
<keyword evidence="5" id="KW-1185">Reference proteome</keyword>
<evidence type="ECO:0000313" key="4">
    <source>
        <dbReference type="EMBL" id="EWC63650.1"/>
    </source>
</evidence>
<protein>
    <submittedName>
        <fullName evidence="4">Uncharacterized protein</fullName>
    </submittedName>
</protein>
<evidence type="ECO:0000256" key="1">
    <source>
        <dbReference type="ARBA" id="ARBA00004370"/>
    </source>
</evidence>
<dbReference type="Proteomes" id="UP000019277">
    <property type="component" value="Unassembled WGS sequence"/>
</dbReference>
<dbReference type="SUPFAM" id="SSF54427">
    <property type="entry name" value="NTF2-like"/>
    <property type="match status" value="1"/>
</dbReference>
<dbReference type="Gene3D" id="3.10.450.50">
    <property type="match status" value="1"/>
</dbReference>
<comment type="caution">
    <text evidence="4">The sequence shown here is derived from an EMBL/GenBank/DDBJ whole genome shotgun (WGS) entry which is preliminary data.</text>
</comment>
<dbReference type="EMBL" id="AYXG01000039">
    <property type="protein sequence ID" value="EWC63650.1"/>
    <property type="molecule type" value="Genomic_DNA"/>
</dbReference>
<dbReference type="GO" id="GO:0016020">
    <property type="term" value="C:membrane"/>
    <property type="evidence" value="ECO:0007669"/>
    <property type="project" value="UniProtKB-SubCell"/>
</dbReference>
<dbReference type="InterPro" id="IPR032710">
    <property type="entry name" value="NTF2-like_dom_sf"/>
</dbReference>
<gene>
    <name evidence="4" type="ORF">UO65_0947</name>
</gene>
<evidence type="ECO:0000256" key="3">
    <source>
        <dbReference type="SAM" id="MobiDB-lite"/>
    </source>
</evidence>
<reference evidence="4 5" key="1">
    <citation type="journal article" date="2014" name="Genome Announc.">
        <title>Draft Genome Sequence of the Antitrypanosomally Active Sponge-Associated Bacterium Actinokineospora sp. Strain EG49.</title>
        <authorList>
            <person name="Harjes J."/>
            <person name="Ryu T."/>
            <person name="Abdelmohsen U.R."/>
            <person name="Moitinho-Silva L."/>
            <person name="Horn H."/>
            <person name="Ravasi T."/>
            <person name="Hentschel U."/>
        </authorList>
    </citation>
    <scope>NUCLEOTIDE SEQUENCE [LARGE SCALE GENOMIC DNA]</scope>
    <source>
        <strain evidence="4 5">EG49</strain>
    </source>
</reference>
<proteinExistence type="predicted"/>
<comment type="subcellular location">
    <subcellularLocation>
        <location evidence="1">Membrane</location>
    </subcellularLocation>
</comment>
<keyword evidence="2" id="KW-0472">Membrane</keyword>
<dbReference type="AlphaFoldDB" id="W7IRV6"/>
<organism evidence="4 5">
    <name type="scientific">Actinokineospora spheciospongiae</name>
    <dbReference type="NCBI Taxonomy" id="909613"/>
    <lineage>
        <taxon>Bacteria</taxon>
        <taxon>Bacillati</taxon>
        <taxon>Actinomycetota</taxon>
        <taxon>Actinomycetes</taxon>
        <taxon>Pseudonocardiales</taxon>
        <taxon>Pseudonocardiaceae</taxon>
        <taxon>Actinokineospora</taxon>
    </lineage>
</organism>
<name>W7IRV6_9PSEU</name>
<dbReference type="PANTHER" id="PTHR37042">
    <property type="entry name" value="OUTER MEMBRANE PROTEIN RV1973"/>
    <property type="match status" value="1"/>
</dbReference>
<evidence type="ECO:0000313" key="5">
    <source>
        <dbReference type="Proteomes" id="UP000019277"/>
    </source>
</evidence>
<dbReference type="STRING" id="909613.UO65_0947"/>
<evidence type="ECO:0000256" key="2">
    <source>
        <dbReference type="ARBA" id="ARBA00023136"/>
    </source>
</evidence>